<evidence type="ECO:0000259" key="5">
    <source>
        <dbReference type="Pfam" id="PF24827"/>
    </source>
</evidence>
<dbReference type="InterPro" id="IPR055438">
    <property type="entry name" value="AstE_AspA_cat"/>
</dbReference>
<proteinExistence type="predicted"/>
<comment type="caution">
    <text evidence="6">The sequence shown here is derived from an EMBL/GenBank/DDBJ whole genome shotgun (WGS) entry which is preliminary data.</text>
</comment>
<evidence type="ECO:0000313" key="6">
    <source>
        <dbReference type="EMBL" id="MEA5444491.1"/>
    </source>
</evidence>
<dbReference type="CDD" id="cd06251">
    <property type="entry name" value="M14_ASTE_ASPA-like"/>
    <property type="match status" value="1"/>
</dbReference>
<evidence type="ECO:0000256" key="3">
    <source>
        <dbReference type="ARBA" id="ARBA00022801"/>
    </source>
</evidence>
<keyword evidence="3" id="KW-0378">Hydrolase</keyword>
<evidence type="ECO:0000256" key="1">
    <source>
        <dbReference type="ARBA" id="ARBA00001947"/>
    </source>
</evidence>
<dbReference type="PIRSF" id="PIRSF039012">
    <property type="entry name" value="ASP"/>
    <property type="match status" value="1"/>
</dbReference>
<dbReference type="RefSeq" id="WP_346049746.1">
    <property type="nucleotide sequence ID" value="NZ_JAYGII010000002.1"/>
</dbReference>
<evidence type="ECO:0000256" key="2">
    <source>
        <dbReference type="ARBA" id="ARBA00022723"/>
    </source>
</evidence>
<dbReference type="InterPro" id="IPR043795">
    <property type="entry name" value="N-alpha-Ac-DABA-like"/>
</dbReference>
<comment type="cofactor">
    <cofactor evidence="1">
        <name>Zn(2+)</name>
        <dbReference type="ChEBI" id="CHEBI:29105"/>
    </cofactor>
</comment>
<name>A0AAP6MLV9_9GAMM</name>
<organism evidence="6 7">
    <name type="scientific">Natronospira elongata</name>
    <dbReference type="NCBI Taxonomy" id="3110268"/>
    <lineage>
        <taxon>Bacteria</taxon>
        <taxon>Pseudomonadati</taxon>
        <taxon>Pseudomonadota</taxon>
        <taxon>Gammaproteobacteria</taxon>
        <taxon>Natronospirales</taxon>
        <taxon>Natronospiraceae</taxon>
        <taxon>Natronospira</taxon>
    </lineage>
</organism>
<dbReference type="SUPFAM" id="SSF53187">
    <property type="entry name" value="Zn-dependent exopeptidases"/>
    <property type="match status" value="1"/>
</dbReference>
<accession>A0AAP6MLV9</accession>
<protein>
    <submittedName>
        <fullName evidence="6">Succinylglutamate desuccinylase/aspartoacylase family protein</fullName>
    </submittedName>
</protein>
<dbReference type="Gene3D" id="3.40.630.10">
    <property type="entry name" value="Zn peptidases"/>
    <property type="match status" value="1"/>
</dbReference>
<dbReference type="InterPro" id="IPR053138">
    <property type="entry name" value="N-alpha-Ac-DABA_deacetylase"/>
</dbReference>
<reference evidence="6 7" key="1">
    <citation type="submission" date="2023-12" db="EMBL/GenBank/DDBJ databases">
        <title>Whole-genome sequencing of halo(alkali)philic microorganisms from hypersaline lakes.</title>
        <authorList>
            <person name="Sorokin D.Y."/>
            <person name="Merkel A.Y."/>
            <person name="Messina E."/>
            <person name="Yakimov M."/>
        </authorList>
    </citation>
    <scope>NUCLEOTIDE SEQUENCE [LARGE SCALE GENOMIC DNA]</scope>
    <source>
        <strain evidence="6 7">AB-CW1</strain>
    </source>
</reference>
<dbReference type="Proteomes" id="UP001302316">
    <property type="component" value="Unassembled WGS sequence"/>
</dbReference>
<dbReference type="AlphaFoldDB" id="A0AAP6MLV9"/>
<gene>
    <name evidence="6" type="ORF">VCB98_01485</name>
</gene>
<dbReference type="Pfam" id="PF24827">
    <property type="entry name" value="AstE_AspA_cat"/>
    <property type="match status" value="1"/>
</dbReference>
<evidence type="ECO:0000256" key="4">
    <source>
        <dbReference type="ARBA" id="ARBA00022833"/>
    </source>
</evidence>
<feature type="domain" description="Succinylglutamate desuccinylase/Aspartoacylase catalytic" evidence="5">
    <location>
        <begin position="47"/>
        <end position="224"/>
    </location>
</feature>
<dbReference type="GO" id="GO:0016811">
    <property type="term" value="F:hydrolase activity, acting on carbon-nitrogen (but not peptide) bonds, in linear amides"/>
    <property type="evidence" value="ECO:0007669"/>
    <property type="project" value="InterPro"/>
</dbReference>
<dbReference type="GO" id="GO:0046872">
    <property type="term" value="F:metal ion binding"/>
    <property type="evidence" value="ECO:0007669"/>
    <property type="project" value="UniProtKB-KW"/>
</dbReference>
<sequence>MARAPMRIANTEVAAGQRETINVPLGHLYTHNPITMPVHVVHGRREGPVLFVSAAVHGDELNGIEIIRRVLLRRNLQRLRGTLIAVPIVNVLGVLHMSRYLPDRRDLNRNFPGSNQGSLAARQASIFMREIVSKATHGIDLHTAAIHRSNLPQIRADLDDPEVMALAEAFGAPVMMSSDLREGSLREQASAKGIKTLLYEAGEALRFDEVCIRAGERGVINVMRKLGMLPAVRGRKPRKQPVVARSSLWVRAPASGIVRMNLALGAHVKKGQVLGRIADPFGESQNEMQSPVSGVIIGRSELPLAYEGEALFHIARFESVKDAAASVEAFQSSYDPDANEFGEPPIR</sequence>
<dbReference type="PANTHER" id="PTHR37326">
    <property type="entry name" value="BLL3975 PROTEIN"/>
    <property type="match status" value="1"/>
</dbReference>
<keyword evidence="2" id="KW-0479">Metal-binding</keyword>
<keyword evidence="4" id="KW-0862">Zinc</keyword>
<evidence type="ECO:0000313" key="7">
    <source>
        <dbReference type="Proteomes" id="UP001302316"/>
    </source>
</evidence>
<dbReference type="PANTHER" id="PTHR37326:SF2">
    <property type="entry name" value="SUCCINYLGLUTAMATE DESUCCINYLASE_ASPARTOACYLASE FAMILY PROTEIN"/>
    <property type="match status" value="1"/>
</dbReference>
<dbReference type="EMBL" id="JAYGII010000002">
    <property type="protein sequence ID" value="MEA5444491.1"/>
    <property type="molecule type" value="Genomic_DNA"/>
</dbReference>
<keyword evidence="7" id="KW-1185">Reference proteome</keyword>
<dbReference type="GO" id="GO:0016788">
    <property type="term" value="F:hydrolase activity, acting on ester bonds"/>
    <property type="evidence" value="ECO:0007669"/>
    <property type="project" value="InterPro"/>
</dbReference>